<dbReference type="EMBL" id="JANQDX010000017">
    <property type="protein sequence ID" value="KAL0907424.1"/>
    <property type="molecule type" value="Genomic_DNA"/>
</dbReference>
<dbReference type="AlphaFoldDB" id="A0ABD0U558"/>
<organism evidence="1 2">
    <name type="scientific">Dendrobium thyrsiflorum</name>
    <name type="common">Pinecone-like raceme dendrobium</name>
    <name type="synonym">Orchid</name>
    <dbReference type="NCBI Taxonomy" id="117978"/>
    <lineage>
        <taxon>Eukaryota</taxon>
        <taxon>Viridiplantae</taxon>
        <taxon>Streptophyta</taxon>
        <taxon>Embryophyta</taxon>
        <taxon>Tracheophyta</taxon>
        <taxon>Spermatophyta</taxon>
        <taxon>Magnoliopsida</taxon>
        <taxon>Liliopsida</taxon>
        <taxon>Asparagales</taxon>
        <taxon>Orchidaceae</taxon>
        <taxon>Epidendroideae</taxon>
        <taxon>Malaxideae</taxon>
        <taxon>Dendrobiinae</taxon>
        <taxon>Dendrobium</taxon>
    </lineage>
</organism>
<sequence>MARTTPIHTDEASKMMLLSLRCKQRIHALSFSKRLGIRESRAILVQKTRRPISLKQMMWKIKSQLKHFFSSSEGRKSFGYDSESYSQNFDDGFIKDFY</sequence>
<keyword evidence="2" id="KW-1185">Reference proteome</keyword>
<name>A0ABD0U558_DENTH</name>
<evidence type="ECO:0000313" key="1">
    <source>
        <dbReference type="EMBL" id="KAL0907424.1"/>
    </source>
</evidence>
<dbReference type="PANTHER" id="PTHR34538">
    <property type="entry name" value="EXPRESSED PROTEIN"/>
    <property type="match status" value="1"/>
</dbReference>
<evidence type="ECO:0000313" key="2">
    <source>
        <dbReference type="Proteomes" id="UP001552299"/>
    </source>
</evidence>
<proteinExistence type="predicted"/>
<reference evidence="1 2" key="1">
    <citation type="journal article" date="2024" name="Plant Biotechnol. J.">
        <title>Dendrobium thyrsiflorum genome and its molecular insights into genes involved in important horticultural traits.</title>
        <authorList>
            <person name="Chen B."/>
            <person name="Wang J.Y."/>
            <person name="Zheng P.J."/>
            <person name="Li K.L."/>
            <person name="Liang Y.M."/>
            <person name="Chen X.F."/>
            <person name="Zhang C."/>
            <person name="Zhao X."/>
            <person name="He X."/>
            <person name="Zhang G.Q."/>
            <person name="Liu Z.J."/>
            <person name="Xu Q."/>
        </authorList>
    </citation>
    <scope>NUCLEOTIDE SEQUENCE [LARGE SCALE GENOMIC DNA]</scope>
    <source>
        <strain evidence="1">GZMU011</strain>
    </source>
</reference>
<dbReference type="Proteomes" id="UP001552299">
    <property type="component" value="Unassembled WGS sequence"/>
</dbReference>
<comment type="caution">
    <text evidence="1">The sequence shown here is derived from an EMBL/GenBank/DDBJ whole genome shotgun (WGS) entry which is preliminary data.</text>
</comment>
<gene>
    <name evidence="1" type="ORF">M5K25_021835</name>
</gene>
<protein>
    <submittedName>
        <fullName evidence="1">Uncharacterized protein</fullName>
    </submittedName>
</protein>
<accession>A0ABD0U558</accession>
<dbReference type="PANTHER" id="PTHR34538:SF4">
    <property type="entry name" value="EXPRESSED PROTEIN"/>
    <property type="match status" value="1"/>
</dbReference>